<dbReference type="BioGRID-ORCS" id="381580">
    <property type="hits" value="1 hit in 76 CRISPR screens"/>
</dbReference>
<evidence type="ECO:0000256" key="1">
    <source>
        <dbReference type="SAM" id="Coils"/>
    </source>
</evidence>
<dbReference type="PANTHER" id="PTHR18853:SF9">
    <property type="entry name" value="COILED-COIL DOMAIN-CONTAINING PROTEIN 27"/>
    <property type="match status" value="1"/>
</dbReference>
<dbReference type="OMA" id="DAQCPEW"/>
<protein>
    <submittedName>
        <fullName evidence="3">Coiled-coil domain containing 27</fullName>
    </submittedName>
</protein>
<dbReference type="PANTHER" id="PTHR18853">
    <property type="entry name" value="FORKHEAD-ASSOCIATED DOMAIN-CONTAINING PROTEIN 1-RELATED"/>
    <property type="match status" value="1"/>
</dbReference>
<feature type="region of interest" description="Disordered" evidence="2">
    <location>
        <begin position="291"/>
        <end position="385"/>
    </location>
</feature>
<dbReference type="AlphaFoldDB" id="B1AX94"/>
<sequence length="639" mass="73651">MKQENLTQECCSTSPKISKGLMVLQSIASRGCDTQDSEKKPQSTQQSLKKSSQAAAGYFYDKEDQIRKLSKHNGFLSEMEDMRKAFLMRPGCPQFSTRTTSMSHVGSAIMVDLPRTCSGVWKLTEDHPLGRLGSASSVDGRVFPFSKSACELNYPRKRSEPSDPSPTGSPTVVKKSQRTRTPWYISVIHEKDHSLLLMGEELQRFSEMESQMQKKDQEILTLQKEKEALKKQLKNLLRGKGTETSSASIKMDRSFETPLKLGRMSVLKTIYKEEDELQHWMQMQEEYSMAESSKELHVEPGSAIEEKSSEGPPEEAAAAKLSRPSQSKTETLLEVGPEEEEEEEEEEVEGDEAKGTEEGEILVNEEEASWELREDEECHPKRSYSMTESFEEELMAQLEEYERMLMDFQRELEFTRSRYSLATGTITSLQRQTDFQESQLRKVTTENELLEKELRERKQQIQDMTDKFSNLREEKKHQEIMGLIEKENLVLRQQVADLKMDLISSERTIKELNTQTKELEDQVNTDKDHLRRWKDLHDDLQTRNEIIQQTEQQTRVVLEATQARYEKLRNKIIQAVFSVSGNKNLSMELSDSYILESLQRIISERSDFYSQLKQKGVKVPPLQQSDVSLPSKIKKMASK</sequence>
<feature type="compositionally biased region" description="Low complexity" evidence="2">
    <location>
        <begin position="310"/>
        <end position="320"/>
    </location>
</feature>
<feature type="compositionally biased region" description="Basic and acidic residues" evidence="2">
    <location>
        <begin position="292"/>
        <end position="309"/>
    </location>
</feature>
<dbReference type="KEGG" id="mmu:381580"/>
<dbReference type="VEuPathDB" id="HostDB:ENSMUSG00000039492"/>
<dbReference type="SMR" id="B1AX94"/>
<feature type="coiled-coil region" evidence="1">
    <location>
        <begin position="205"/>
        <end position="239"/>
    </location>
</feature>
<dbReference type="EMBL" id="BC150930">
    <property type="protein sequence ID" value="AAI50931.1"/>
    <property type="molecule type" value="mRNA"/>
</dbReference>
<evidence type="ECO:0000256" key="2">
    <source>
        <dbReference type="SAM" id="MobiDB-lite"/>
    </source>
</evidence>
<reference evidence="3" key="1">
    <citation type="journal article" date="2004" name="Genome Res.">
        <title>The status, quality, and expansion of the NIH full-length cDNA project: the Mammalian Gene Collection (MGC).</title>
        <authorList>
            <consortium name="The MGC Project Team"/>
            <person name="Gerhard D.S."/>
            <person name="Wagner L."/>
            <person name="Feingold E.A."/>
            <person name="Shenmen C.M."/>
            <person name="Grouse L.H."/>
            <person name="Schuler G."/>
            <person name="Klein S.L."/>
            <person name="Old S."/>
            <person name="Rasooly R."/>
            <person name="Good P."/>
            <person name="Guyer M."/>
            <person name="Peck A.M."/>
            <person name="Derge J.G."/>
            <person name="Lipman D."/>
            <person name="Collins F.S."/>
            <person name="Jang W."/>
            <person name="Sherry S."/>
            <person name="Feolo M."/>
            <person name="Misquitta L."/>
            <person name="Lee E."/>
            <person name="Rotmistrovsky K."/>
            <person name="Greenhut S.F."/>
            <person name="Schaefer C.F."/>
            <person name="Buetow K."/>
            <person name="Bonner T.I."/>
            <person name="Haussler D."/>
            <person name="Kent J."/>
            <person name="Kiekhaus M."/>
            <person name="Furey T."/>
            <person name="Brent M."/>
            <person name="Prange C."/>
            <person name="Schreiber K."/>
            <person name="Shapiro N."/>
            <person name="Bhat N.K."/>
            <person name="Hopkins R.F."/>
            <person name="Hsie F."/>
            <person name="Driscoll T."/>
            <person name="Soares M.B."/>
            <person name="Casavant T.L."/>
            <person name="Scheetz T.E."/>
            <person name="Brown-stein M.J."/>
            <person name="Usdin T.B."/>
            <person name="Toshiyuki S."/>
            <person name="Carninci P."/>
            <person name="Piao Y."/>
            <person name="Dudekula D.B."/>
            <person name="Ko M.S."/>
            <person name="Kawakami K."/>
            <person name="Suzuki Y."/>
            <person name="Sugano S."/>
            <person name="Gruber C.E."/>
            <person name="Smith M.R."/>
            <person name="Simmons B."/>
            <person name="Moore T."/>
            <person name="Waterman R."/>
            <person name="Johnson S.L."/>
            <person name="Ruan Y."/>
            <person name="Wei C.L."/>
            <person name="Mathavan S."/>
            <person name="Gunaratne P.H."/>
            <person name="Wu J."/>
            <person name="Garcia A.M."/>
            <person name="Hulyk S.W."/>
            <person name="Fuh E."/>
            <person name="Yuan Y."/>
            <person name="Sneed A."/>
            <person name="Kowis C."/>
            <person name="Hodgson A."/>
            <person name="Muzny D.M."/>
            <person name="McPherson J."/>
            <person name="Gibbs R.A."/>
            <person name="Fahey J."/>
            <person name="Helton E."/>
            <person name="Ketteman M."/>
            <person name="Madan A."/>
            <person name="Rodrigues S."/>
            <person name="Sanchez A."/>
            <person name="Whiting M."/>
            <person name="Madari A."/>
            <person name="Young A.C."/>
            <person name="Wetherby K.D."/>
            <person name="Granite S.J."/>
            <person name="Kwong P.N."/>
            <person name="Brinkley C.P."/>
            <person name="Pearson R.L."/>
            <person name="Bouffard G.G."/>
            <person name="Blakesly R.W."/>
            <person name="Green E.D."/>
            <person name="Dickson M.C."/>
            <person name="Rodriguez A.C."/>
            <person name="Grimwood J."/>
            <person name="Schmutz J."/>
            <person name="Myers R.M."/>
            <person name="Butterfield Y.S."/>
            <person name="Griffith M."/>
            <person name="Griffith O.L."/>
            <person name="Krzywinski M.I."/>
            <person name="Liao N."/>
            <person name="Morin R."/>
            <person name="Morrin R."/>
            <person name="Palmquist D."/>
            <person name="Petrescu A.S."/>
            <person name="Skalska U."/>
            <person name="Smailus D.E."/>
            <person name="Stott J.M."/>
            <person name="Schnerch A."/>
            <person name="Schein J.E."/>
            <person name="Jones S.J."/>
            <person name="Holt R.A."/>
            <person name="Baross A."/>
            <person name="Marra M.A."/>
            <person name="Clifton S."/>
            <person name="Makowski K.A."/>
            <person name="Bosak S."/>
            <person name="Malek J."/>
        </authorList>
    </citation>
    <scope>NUCLEOTIDE SEQUENCE [LARGE SCALE MRNA]</scope>
    <source>
        <tissue evidence="3">Brain</tissue>
    </source>
</reference>
<feature type="coiled-coil region" evidence="1">
    <location>
        <begin position="391"/>
        <end position="529"/>
    </location>
</feature>
<gene>
    <name evidence="3 4" type="primary">Ccdc27</name>
</gene>
<dbReference type="HOGENOM" id="CLU_025625_0_0_1"/>
<feature type="compositionally biased region" description="Basic and acidic residues" evidence="2">
    <location>
        <begin position="370"/>
        <end position="380"/>
    </location>
</feature>
<feature type="compositionally biased region" description="Acidic residues" evidence="2">
    <location>
        <begin position="358"/>
        <end position="369"/>
    </location>
</feature>
<feature type="compositionally biased region" description="Acidic residues" evidence="2">
    <location>
        <begin position="336"/>
        <end position="350"/>
    </location>
</feature>
<dbReference type="RefSeq" id="NP_001028627.1">
    <property type="nucleotide sequence ID" value="NM_001033455.2"/>
</dbReference>
<dbReference type="ExpressionAtlas" id="B1AX94">
    <property type="expression patterns" value="baseline and differential"/>
</dbReference>
<name>B1AX94_MOUSE</name>
<dbReference type="EMBL" id="BC151167">
    <property type="protein sequence ID" value="AAI51168.1"/>
    <property type="molecule type" value="mRNA"/>
</dbReference>
<dbReference type="AGR" id="MGI:2685881"/>
<dbReference type="OrthoDB" id="9949340at2759"/>
<organism evidence="3">
    <name type="scientific">Mus musculus</name>
    <name type="common">Mouse</name>
    <dbReference type="NCBI Taxonomy" id="10090"/>
    <lineage>
        <taxon>Eukaryota</taxon>
        <taxon>Metazoa</taxon>
        <taxon>Chordata</taxon>
        <taxon>Craniata</taxon>
        <taxon>Vertebrata</taxon>
        <taxon>Euteleostomi</taxon>
        <taxon>Mammalia</taxon>
        <taxon>Eutheria</taxon>
        <taxon>Euarchontoglires</taxon>
        <taxon>Glires</taxon>
        <taxon>Rodentia</taxon>
        <taxon>Myomorpha</taxon>
        <taxon>Muroidea</taxon>
        <taxon>Muridae</taxon>
        <taxon>Murinae</taxon>
        <taxon>Mus</taxon>
        <taxon>Mus</taxon>
    </lineage>
</organism>
<dbReference type="MGI" id="MGI:2685881">
    <property type="gene designation" value="Ccdc27"/>
</dbReference>
<feature type="region of interest" description="Disordered" evidence="2">
    <location>
        <begin position="154"/>
        <end position="176"/>
    </location>
</feature>
<evidence type="ECO:0000313" key="3">
    <source>
        <dbReference type="EMBL" id="AAI50931.1"/>
    </source>
</evidence>
<keyword evidence="1" id="KW-0175">Coiled coil</keyword>
<dbReference type="InterPro" id="IPR052642">
    <property type="entry name" value="CC-FHA_domain"/>
</dbReference>
<dbReference type="Antibodypedia" id="52630">
    <property type="antibodies" value="51 antibodies from 9 providers"/>
</dbReference>
<evidence type="ECO:0000313" key="4">
    <source>
        <dbReference type="MGI" id="MGI:2685881"/>
    </source>
</evidence>
<dbReference type="CTD" id="148870"/>
<dbReference type="GeneID" id="381580"/>
<proteinExistence type="evidence at transcript level"/>
<accession>B1AX94</accession>